<keyword evidence="1" id="KW-0812">Transmembrane</keyword>
<dbReference type="Pfam" id="PF18923">
    <property type="entry name" value="DUF5673"/>
    <property type="match status" value="1"/>
</dbReference>
<keyword evidence="1" id="KW-0472">Membrane</keyword>
<name>A0A4D6HAB6_9EURY</name>
<dbReference type="InterPro" id="IPR043730">
    <property type="entry name" value="DUF5673"/>
</dbReference>
<evidence type="ECO:0000313" key="3">
    <source>
        <dbReference type="EMBL" id="QCC50156.1"/>
    </source>
</evidence>
<feature type="transmembrane region" description="Helical" evidence="1">
    <location>
        <begin position="33"/>
        <end position="51"/>
    </location>
</feature>
<dbReference type="KEGG" id="hsn:DV733_02440"/>
<sequence length="256" mass="27571">MRGTVFRASLTAYVALLVGPAAAFLPGPEWPLFAGGLAVGAVGGAIASRRIDAESVLSPLRAVAGLALPLVWLIPMVTTAESLVDLYLSPCFAGACAAGVWLLVVLVAYDNRQRARIEALTEHVTFEAGPPRETHRQLQLAVGALLVLTGTVVVASALFLGDDVSLSSYVWLPAMVPVWIMLLTNRTTHEVAVAEEGLRVDRTIHDWGTVESYELTDEALTIFRPTWYHSDATFAREDIEDVEAVVDALSEHAPRN</sequence>
<feature type="transmembrane region" description="Helical" evidence="1">
    <location>
        <begin position="63"/>
        <end position="80"/>
    </location>
</feature>
<organism evidence="3 4">
    <name type="scientific">Halapricum salinum</name>
    <dbReference type="NCBI Taxonomy" id="1457250"/>
    <lineage>
        <taxon>Archaea</taxon>
        <taxon>Methanobacteriati</taxon>
        <taxon>Methanobacteriota</taxon>
        <taxon>Stenosarchaea group</taxon>
        <taxon>Halobacteria</taxon>
        <taxon>Halobacteriales</taxon>
        <taxon>Haloarculaceae</taxon>
        <taxon>Halapricum</taxon>
    </lineage>
</organism>
<dbReference type="GeneID" id="39846689"/>
<keyword evidence="1" id="KW-1133">Transmembrane helix</keyword>
<feature type="transmembrane region" description="Helical" evidence="1">
    <location>
        <begin position="140"/>
        <end position="160"/>
    </location>
</feature>
<dbReference type="RefSeq" id="WP_049993600.1">
    <property type="nucleotide sequence ID" value="NZ_CP031310.1"/>
</dbReference>
<keyword evidence="4" id="KW-1185">Reference proteome</keyword>
<proteinExistence type="predicted"/>
<dbReference type="EMBL" id="CP031310">
    <property type="protein sequence ID" value="QCC50156.1"/>
    <property type="molecule type" value="Genomic_DNA"/>
</dbReference>
<evidence type="ECO:0000259" key="2">
    <source>
        <dbReference type="Pfam" id="PF18923"/>
    </source>
</evidence>
<dbReference type="STRING" id="1457250.GCA_000755225_02786"/>
<feature type="domain" description="DUF5673" evidence="2">
    <location>
        <begin position="189"/>
        <end position="250"/>
    </location>
</feature>
<evidence type="ECO:0000256" key="1">
    <source>
        <dbReference type="SAM" id="Phobius"/>
    </source>
</evidence>
<gene>
    <name evidence="3" type="ORF">DV733_02440</name>
</gene>
<feature type="transmembrane region" description="Helical" evidence="1">
    <location>
        <begin position="86"/>
        <end position="109"/>
    </location>
</feature>
<accession>A0A4D6HAB6</accession>
<dbReference type="Proteomes" id="UP000296706">
    <property type="component" value="Chromosome"/>
</dbReference>
<reference evidence="3 4" key="1">
    <citation type="journal article" date="2019" name="Nat. Commun.">
        <title>A new type of DNA phosphorothioation-based antiviral system in archaea.</title>
        <authorList>
            <person name="Xiong L."/>
            <person name="Liu S."/>
            <person name="Chen S."/>
            <person name="Xiao Y."/>
            <person name="Zhu B."/>
            <person name="Gao Y."/>
            <person name="Zhang Y."/>
            <person name="Chen B."/>
            <person name="Luo J."/>
            <person name="Deng Z."/>
            <person name="Chen X."/>
            <person name="Wang L."/>
            <person name="Chen S."/>
        </authorList>
    </citation>
    <scope>NUCLEOTIDE SEQUENCE [LARGE SCALE GENOMIC DNA]</scope>
    <source>
        <strain evidence="3 4">CBA1105</strain>
    </source>
</reference>
<dbReference type="AlphaFoldDB" id="A0A4D6HAB6"/>
<evidence type="ECO:0000313" key="4">
    <source>
        <dbReference type="Proteomes" id="UP000296706"/>
    </source>
</evidence>
<feature type="transmembrane region" description="Helical" evidence="1">
    <location>
        <begin position="166"/>
        <end position="184"/>
    </location>
</feature>
<dbReference type="OrthoDB" id="241986at2157"/>
<protein>
    <recommendedName>
        <fullName evidence="2">DUF5673 domain-containing protein</fullName>
    </recommendedName>
</protein>